<dbReference type="Pfam" id="PF18962">
    <property type="entry name" value="Por_Secre_tail"/>
    <property type="match status" value="1"/>
</dbReference>
<reference evidence="3 4" key="1">
    <citation type="submission" date="2016-10" db="EMBL/GenBank/DDBJ databases">
        <authorList>
            <person name="de Groot N.N."/>
        </authorList>
    </citation>
    <scope>NUCLEOTIDE SEQUENCE [LARGE SCALE GENOMIC DNA]</scope>
    <source>
        <strain evidence="3 4">CGMCC 1.7031</strain>
    </source>
</reference>
<dbReference type="EMBL" id="FMVF01000006">
    <property type="protein sequence ID" value="SCY50479.1"/>
    <property type="molecule type" value="Genomic_DNA"/>
</dbReference>
<evidence type="ECO:0000256" key="1">
    <source>
        <dbReference type="ARBA" id="ARBA00022729"/>
    </source>
</evidence>
<dbReference type="InterPro" id="IPR049804">
    <property type="entry name" value="Choice_anch_L"/>
</dbReference>
<gene>
    <name evidence="3" type="ORF">SAMN02927903_01564</name>
</gene>
<evidence type="ECO:0000259" key="2">
    <source>
        <dbReference type="Pfam" id="PF18962"/>
    </source>
</evidence>
<name>A0A1G5GGP8_9FLAO</name>
<accession>A0A1G5GGP8</accession>
<evidence type="ECO:0000313" key="3">
    <source>
        <dbReference type="EMBL" id="SCY50479.1"/>
    </source>
</evidence>
<keyword evidence="1" id="KW-0732">Signal</keyword>
<protein>
    <submittedName>
        <fullName evidence="3">Por secretion system C-terminal sorting domain-containing protein</fullName>
    </submittedName>
</protein>
<dbReference type="AlphaFoldDB" id="A0A1G5GGP8"/>
<dbReference type="InterPro" id="IPR026444">
    <property type="entry name" value="Secre_tail"/>
</dbReference>
<dbReference type="STRING" id="490189.SAMN02927903_01564"/>
<evidence type="ECO:0000313" key="4">
    <source>
        <dbReference type="Proteomes" id="UP000199354"/>
    </source>
</evidence>
<dbReference type="NCBIfam" id="NF038133">
    <property type="entry name" value="choice_anch_L"/>
    <property type="match status" value="1"/>
</dbReference>
<keyword evidence="4" id="KW-1185">Reference proteome</keyword>
<sequence length="444" mass="47865">MWFERTDFQCKFNGSNANANVVSPRASLFTTGFNPTNLGLVDGIVLATGNTAVALGPNNQDDAALPVLPFYSGDPDLDMLTIHTVQNTACLEFDFIAQGAQLSLSYVFASEEYPEWANTAFHDAVGIFLSGPGVEGTFTNNAKNLALVPGTSIPVNTNNLNNGITNSGPCEYCAFYVNNGTGTTPAVNTSIQYDGFTTELAVSHALQQGQTYHLKLAVANVADNAFDSAIFFKSNTFDTGGANTGECELQDQCIYTFTLTDNGGDGLNGNAMFVIQGATTVEILDDPLNTTNQTFEFQVPLCHDQPFQLIWGAFGTDPEEIGVTVENPFHQIIYHKPAGQGAQGTELFGGMVNCIEGGLATERFEKDDFALAPNPAKTIMEIKSAGEKITSVTLHDVSGKMVNRMMIEAMNQITMDVTQLTRGFYTVTIETEQGHRSVKKLILD</sequence>
<organism evidence="3 4">
    <name type="scientific">Flavobacterium caeni</name>
    <dbReference type="NCBI Taxonomy" id="490189"/>
    <lineage>
        <taxon>Bacteria</taxon>
        <taxon>Pseudomonadati</taxon>
        <taxon>Bacteroidota</taxon>
        <taxon>Flavobacteriia</taxon>
        <taxon>Flavobacteriales</taxon>
        <taxon>Flavobacteriaceae</taxon>
        <taxon>Flavobacterium</taxon>
    </lineage>
</organism>
<feature type="domain" description="Secretion system C-terminal sorting" evidence="2">
    <location>
        <begin position="373"/>
        <end position="442"/>
    </location>
</feature>
<dbReference type="Proteomes" id="UP000199354">
    <property type="component" value="Unassembled WGS sequence"/>
</dbReference>
<dbReference type="OrthoDB" id="667194at2"/>
<dbReference type="NCBIfam" id="TIGR04183">
    <property type="entry name" value="Por_Secre_tail"/>
    <property type="match status" value="1"/>
</dbReference>
<dbReference type="RefSeq" id="WP_091141734.1">
    <property type="nucleotide sequence ID" value="NZ_FMVF01000006.1"/>
</dbReference>
<proteinExistence type="predicted"/>